<dbReference type="EMBL" id="WBJZ01000029">
    <property type="protein sequence ID" value="KAB1652641.1"/>
    <property type="molecule type" value="Genomic_DNA"/>
</dbReference>
<comment type="caution">
    <text evidence="5">The sequence shown here is derived from an EMBL/GenBank/DDBJ whole genome shotgun (WGS) entry which is preliminary data.</text>
</comment>
<feature type="domain" description="HTH hxlR-type" evidence="4">
    <location>
        <begin position="1"/>
        <end position="97"/>
    </location>
</feature>
<dbReference type="SUPFAM" id="SSF46785">
    <property type="entry name" value="Winged helix' DNA-binding domain"/>
    <property type="match status" value="1"/>
</dbReference>
<protein>
    <submittedName>
        <fullName evidence="5">Helix-turn-helix transcriptional regulator</fullName>
    </submittedName>
</protein>
<reference evidence="5 6" key="1">
    <citation type="submission" date="2019-09" db="EMBL/GenBank/DDBJ databases">
        <title>Phylogeny of genus Pseudoclavibacter and closely related genus.</title>
        <authorList>
            <person name="Li Y."/>
        </authorList>
    </citation>
    <scope>NUCLEOTIDE SEQUENCE [LARGE SCALE GENOMIC DNA]</scope>
    <source>
        <strain evidence="5 6">DSM 23821</strain>
    </source>
</reference>
<dbReference type="Proteomes" id="UP000467240">
    <property type="component" value="Unassembled WGS sequence"/>
</dbReference>
<organism evidence="5 6">
    <name type="scientific">Pseudoclavibacter chungangensis</name>
    <dbReference type="NCBI Taxonomy" id="587635"/>
    <lineage>
        <taxon>Bacteria</taxon>
        <taxon>Bacillati</taxon>
        <taxon>Actinomycetota</taxon>
        <taxon>Actinomycetes</taxon>
        <taxon>Micrococcales</taxon>
        <taxon>Microbacteriaceae</taxon>
        <taxon>Pseudoclavibacter</taxon>
    </lineage>
</organism>
<keyword evidence="6" id="KW-1185">Reference proteome</keyword>
<evidence type="ECO:0000259" key="4">
    <source>
        <dbReference type="PROSITE" id="PS51118"/>
    </source>
</evidence>
<keyword evidence="3" id="KW-0804">Transcription</keyword>
<dbReference type="AlphaFoldDB" id="A0A7J5BMJ5"/>
<dbReference type="InterPro" id="IPR011991">
    <property type="entry name" value="ArsR-like_HTH"/>
</dbReference>
<dbReference type="PROSITE" id="PS51118">
    <property type="entry name" value="HTH_HXLR"/>
    <property type="match status" value="1"/>
</dbReference>
<evidence type="ECO:0000256" key="2">
    <source>
        <dbReference type="ARBA" id="ARBA00023125"/>
    </source>
</evidence>
<keyword evidence="1" id="KW-0805">Transcription regulation</keyword>
<dbReference type="InterPro" id="IPR036390">
    <property type="entry name" value="WH_DNA-bd_sf"/>
</dbReference>
<evidence type="ECO:0000256" key="1">
    <source>
        <dbReference type="ARBA" id="ARBA00023015"/>
    </source>
</evidence>
<sequence>MNVVFDLVGSKWKPTILWRLAEGDRRFAELRRAIVPITEKVLTEQLRQLERDGLVERSDDGGFPRRVVYGLSDDGAELERVLDAVGHWGDAHADDIRERRAAAPRRSGTPAA</sequence>
<keyword evidence="2" id="KW-0238">DNA-binding</keyword>
<dbReference type="Gene3D" id="1.10.10.10">
    <property type="entry name" value="Winged helix-like DNA-binding domain superfamily/Winged helix DNA-binding domain"/>
    <property type="match status" value="1"/>
</dbReference>
<evidence type="ECO:0000313" key="6">
    <source>
        <dbReference type="Proteomes" id="UP000467240"/>
    </source>
</evidence>
<dbReference type="InterPro" id="IPR002577">
    <property type="entry name" value="HTH_HxlR"/>
</dbReference>
<dbReference type="PANTHER" id="PTHR33204">
    <property type="entry name" value="TRANSCRIPTIONAL REGULATOR, MARR FAMILY"/>
    <property type="match status" value="1"/>
</dbReference>
<name>A0A7J5BMJ5_9MICO</name>
<evidence type="ECO:0000256" key="3">
    <source>
        <dbReference type="ARBA" id="ARBA00023163"/>
    </source>
</evidence>
<dbReference type="OrthoDB" id="370168at2"/>
<evidence type="ECO:0000313" key="5">
    <source>
        <dbReference type="EMBL" id="KAB1652641.1"/>
    </source>
</evidence>
<dbReference type="Pfam" id="PF01638">
    <property type="entry name" value="HxlR"/>
    <property type="match status" value="1"/>
</dbReference>
<gene>
    <name evidence="5" type="ORF">F8O01_16380</name>
</gene>
<dbReference type="InterPro" id="IPR036388">
    <property type="entry name" value="WH-like_DNA-bd_sf"/>
</dbReference>
<accession>A0A7J5BMJ5</accession>
<dbReference type="CDD" id="cd00090">
    <property type="entry name" value="HTH_ARSR"/>
    <property type="match status" value="1"/>
</dbReference>
<proteinExistence type="predicted"/>
<dbReference type="GO" id="GO:0003677">
    <property type="term" value="F:DNA binding"/>
    <property type="evidence" value="ECO:0007669"/>
    <property type="project" value="UniProtKB-KW"/>
</dbReference>